<accession>A0A096FH65</accession>
<protein>
    <submittedName>
        <fullName evidence="1">Uncharacterized protein</fullName>
    </submittedName>
</protein>
<name>A0A096FH65_COMTE</name>
<dbReference type="Proteomes" id="UP000029553">
    <property type="component" value="Unassembled WGS sequence"/>
</dbReference>
<reference evidence="1 2" key="1">
    <citation type="submission" date="2013-09" db="EMBL/GenBank/DDBJ databases">
        <title>High correlation between genotypes and phenotypes of environmental bacteria Comamonas testosteroni strains.</title>
        <authorList>
            <person name="Liu L."/>
            <person name="Zhu W."/>
            <person name="Xia X."/>
            <person name="Xu B."/>
            <person name="Luo M."/>
            <person name="Wang G."/>
        </authorList>
    </citation>
    <scope>NUCLEOTIDE SEQUENCE [LARGE SCALE GENOMIC DNA]</scope>
    <source>
        <strain evidence="1 2">JL40</strain>
    </source>
</reference>
<dbReference type="AlphaFoldDB" id="A0A096FH65"/>
<comment type="caution">
    <text evidence="1">The sequence shown here is derived from an EMBL/GenBank/DDBJ whole genome shotgun (WGS) entry which is preliminary data.</text>
</comment>
<sequence length="62" mass="6617">MARVASIAKSFVSLLSFSTHVILTLLRISDFSCAAMTEEEVAAGLEQGRQVGLMGVHEHQAA</sequence>
<evidence type="ECO:0000313" key="1">
    <source>
        <dbReference type="EMBL" id="KGH29053.1"/>
    </source>
</evidence>
<evidence type="ECO:0000313" key="2">
    <source>
        <dbReference type="Proteomes" id="UP000029553"/>
    </source>
</evidence>
<gene>
    <name evidence="1" type="ORF">P353_14745</name>
</gene>
<proteinExistence type="predicted"/>
<organism evidence="1 2">
    <name type="scientific">Comamonas testosteroni</name>
    <name type="common">Pseudomonas testosteroni</name>
    <dbReference type="NCBI Taxonomy" id="285"/>
    <lineage>
        <taxon>Bacteria</taxon>
        <taxon>Pseudomonadati</taxon>
        <taxon>Pseudomonadota</taxon>
        <taxon>Betaproteobacteria</taxon>
        <taxon>Burkholderiales</taxon>
        <taxon>Comamonadaceae</taxon>
        <taxon>Comamonas</taxon>
    </lineage>
</organism>
<dbReference type="EMBL" id="AWOR01000048">
    <property type="protein sequence ID" value="KGH29053.1"/>
    <property type="molecule type" value="Genomic_DNA"/>
</dbReference>